<feature type="domain" description="Aerotolerance regulator N-terminal" evidence="2">
    <location>
        <begin position="1"/>
        <end position="76"/>
    </location>
</feature>
<dbReference type="Pfam" id="PF07584">
    <property type="entry name" value="BatA"/>
    <property type="match status" value="1"/>
</dbReference>
<evidence type="ECO:0000259" key="2">
    <source>
        <dbReference type="Pfam" id="PF07584"/>
    </source>
</evidence>
<feature type="transmembrane region" description="Helical" evidence="1">
    <location>
        <begin position="59"/>
        <end position="81"/>
    </location>
</feature>
<dbReference type="HOGENOM" id="CLU_058601_0_0_10"/>
<dbReference type="NCBIfam" id="TIGR02226">
    <property type="entry name" value="two_anch"/>
    <property type="match status" value="1"/>
</dbReference>
<gene>
    <name evidence="3" type="ordered locus">Slin_1322</name>
</gene>
<dbReference type="Proteomes" id="UP000002028">
    <property type="component" value="Chromosome"/>
</dbReference>
<dbReference type="EMBL" id="CP001769">
    <property type="protein sequence ID" value="ADB37372.1"/>
    <property type="molecule type" value="Genomic_DNA"/>
</dbReference>
<dbReference type="InterPro" id="IPR011933">
    <property type="entry name" value="Double_TM_dom"/>
</dbReference>
<organism evidence="3 4">
    <name type="scientific">Spirosoma linguale (strain ATCC 33905 / DSM 74 / LMG 10896 / Claus 1)</name>
    <dbReference type="NCBI Taxonomy" id="504472"/>
    <lineage>
        <taxon>Bacteria</taxon>
        <taxon>Pseudomonadati</taxon>
        <taxon>Bacteroidota</taxon>
        <taxon>Cytophagia</taxon>
        <taxon>Cytophagales</taxon>
        <taxon>Cytophagaceae</taxon>
        <taxon>Spirosoma</taxon>
    </lineage>
</organism>
<keyword evidence="1" id="KW-1133">Transmembrane helix</keyword>
<dbReference type="PANTHER" id="PTHR37464">
    <property type="entry name" value="BLL2463 PROTEIN"/>
    <property type="match status" value="1"/>
</dbReference>
<protein>
    <recommendedName>
        <fullName evidence="2">Aerotolerance regulator N-terminal domain-containing protein</fullName>
    </recommendedName>
</protein>
<dbReference type="KEGG" id="sli:Slin_1322"/>
<dbReference type="AlphaFoldDB" id="D2QM16"/>
<keyword evidence="1" id="KW-0812">Transmembrane</keyword>
<dbReference type="InterPro" id="IPR024163">
    <property type="entry name" value="Aerotolerance_reg_N"/>
</dbReference>
<accession>D2QM16</accession>
<proteinExistence type="predicted"/>
<dbReference type="PANTHER" id="PTHR37464:SF1">
    <property type="entry name" value="BLL2463 PROTEIN"/>
    <property type="match status" value="1"/>
</dbReference>
<reference evidence="3 4" key="1">
    <citation type="journal article" date="2010" name="Stand. Genomic Sci.">
        <title>Complete genome sequence of Spirosoma linguale type strain (1).</title>
        <authorList>
            <person name="Lail K."/>
            <person name="Sikorski J."/>
            <person name="Saunders E."/>
            <person name="Lapidus A."/>
            <person name="Glavina Del Rio T."/>
            <person name="Copeland A."/>
            <person name="Tice H."/>
            <person name="Cheng J.-F."/>
            <person name="Lucas S."/>
            <person name="Nolan M."/>
            <person name="Bruce D."/>
            <person name="Goodwin L."/>
            <person name="Pitluck S."/>
            <person name="Ivanova N."/>
            <person name="Mavromatis K."/>
            <person name="Ovchinnikova G."/>
            <person name="Pati A."/>
            <person name="Chen A."/>
            <person name="Palaniappan K."/>
            <person name="Land M."/>
            <person name="Hauser L."/>
            <person name="Chang Y.-J."/>
            <person name="Jeffries C.D."/>
            <person name="Chain P."/>
            <person name="Brettin T."/>
            <person name="Detter J.C."/>
            <person name="Schuetze A."/>
            <person name="Rohde M."/>
            <person name="Tindall B.J."/>
            <person name="Goeker M."/>
            <person name="Bristow J."/>
            <person name="Eisen J.A."/>
            <person name="Markowitz V."/>
            <person name="Hugenholtz P."/>
            <person name="Kyrpides N.C."/>
            <person name="Klenk H.-P."/>
            <person name="Chen F."/>
        </authorList>
    </citation>
    <scope>NUCLEOTIDE SEQUENCE [LARGE SCALE GENOMIC DNA]</scope>
    <source>
        <strain evidence="4">ATCC 33905 / DSM 74 / LMG 10896 / Claus 1</strain>
    </source>
</reference>
<feature type="transmembrane region" description="Helical" evidence="1">
    <location>
        <begin position="6"/>
        <end position="24"/>
    </location>
</feature>
<evidence type="ECO:0000313" key="4">
    <source>
        <dbReference type="Proteomes" id="UP000002028"/>
    </source>
</evidence>
<evidence type="ECO:0000256" key="1">
    <source>
        <dbReference type="SAM" id="Phobius"/>
    </source>
</evidence>
<sequence length="397" mass="44510">MQFVEPFLLWGALAVSIPVAIHFWHQKQGKPLPWAATQWLIEKQQQQSRGFRLDNVPLLIIRCLLLILLAFLLAQPILNWFQQPPAIQKVHLVQPSQAVADNYKFELTDARKKGEKVIWADERLSELDDKPINGQPSTRFSALKLQTAINRLDTKNTELHLYLINSQKLADVPVISVPAKFSLHTAVDSAAQPRPYLVVKNEQKMFINRTGKLVSLPTLDPTLKFQSVPVHSGPIAVLLSYQKAQEQQTVKAALAALSDVYGFDFSIDDKPASNRSYDWILTDKLPSKPSPQTFYTLSGMAQLDGQANVMFTNESLTPQTSDRAATGQLPEWLGLQLLHHYELGLTNASLSNRDLQSLFVPTNKPTTEQQAGIQHGLLLLFVCLLAVERWIALTKNA</sequence>
<keyword evidence="1" id="KW-0472">Membrane</keyword>
<feature type="transmembrane region" description="Helical" evidence="1">
    <location>
        <begin position="372"/>
        <end position="392"/>
    </location>
</feature>
<dbReference type="STRING" id="504472.Slin_1322"/>
<dbReference type="RefSeq" id="WP_012925923.1">
    <property type="nucleotide sequence ID" value="NC_013730.1"/>
</dbReference>
<evidence type="ECO:0000313" key="3">
    <source>
        <dbReference type="EMBL" id="ADB37372.1"/>
    </source>
</evidence>
<keyword evidence="4" id="KW-1185">Reference proteome</keyword>
<dbReference type="eggNOG" id="COG2304">
    <property type="taxonomic scope" value="Bacteria"/>
</dbReference>
<name>D2QM16_SPILD</name>